<proteinExistence type="predicted"/>
<dbReference type="Proteomes" id="UP000324326">
    <property type="component" value="Unassembled WGS sequence"/>
</dbReference>
<sequence length="144" mass="16669">MDASLNEKYKQIKFNHELTELFTDIVVGDPVLRRVLVYISSSIQKKKKSGISHNFYGVTIQEITENVEIERPKRVQKGKRVFYENQLTNIETRAAGRAVEKLSAMSLIYHENVPPYKVLYITHRGLQVISELINRKNKGDEYDG</sequence>
<dbReference type="EMBL" id="QSND01000007">
    <property type="protein sequence ID" value="KAA6446906.1"/>
    <property type="molecule type" value="Genomic_DNA"/>
</dbReference>
<reference evidence="1 2" key="1">
    <citation type="submission" date="2018-08" db="EMBL/GenBank/DDBJ databases">
        <title>Bacillus phenotypic plasticity.</title>
        <authorList>
            <person name="Hurtado E."/>
        </authorList>
    </citation>
    <scope>NUCLEOTIDE SEQUENCE [LARGE SCALE GENOMIC DNA]</scope>
    <source>
        <strain evidence="1 2">427</strain>
    </source>
</reference>
<protein>
    <recommendedName>
        <fullName evidence="3">MarR family transcriptional regulator</fullName>
    </recommendedName>
</protein>
<evidence type="ECO:0000313" key="1">
    <source>
        <dbReference type="EMBL" id="KAA6446906.1"/>
    </source>
</evidence>
<comment type="caution">
    <text evidence="1">The sequence shown here is derived from an EMBL/GenBank/DDBJ whole genome shotgun (WGS) entry which is preliminary data.</text>
</comment>
<gene>
    <name evidence="1" type="ORF">DX927_22905</name>
</gene>
<name>A0A5M8RJ62_9BACI</name>
<evidence type="ECO:0000313" key="2">
    <source>
        <dbReference type="Proteomes" id="UP000324326"/>
    </source>
</evidence>
<organism evidence="1 2">
    <name type="scientific">Bacillus swezeyi</name>
    <dbReference type="NCBI Taxonomy" id="1925020"/>
    <lineage>
        <taxon>Bacteria</taxon>
        <taxon>Bacillati</taxon>
        <taxon>Bacillota</taxon>
        <taxon>Bacilli</taxon>
        <taxon>Bacillales</taxon>
        <taxon>Bacillaceae</taxon>
        <taxon>Bacillus</taxon>
    </lineage>
</organism>
<dbReference type="RefSeq" id="WP_150149939.1">
    <property type="nucleotide sequence ID" value="NZ_QSND01000007.1"/>
</dbReference>
<accession>A0A5M8RJ62</accession>
<evidence type="ECO:0008006" key="3">
    <source>
        <dbReference type="Google" id="ProtNLM"/>
    </source>
</evidence>
<dbReference type="AlphaFoldDB" id="A0A5M8RJ62"/>